<evidence type="ECO:0000259" key="1">
    <source>
        <dbReference type="Pfam" id="PF03992"/>
    </source>
</evidence>
<dbReference type="EMBL" id="JAKRKC020000002">
    <property type="protein sequence ID" value="MCK2219156.1"/>
    <property type="molecule type" value="Genomic_DNA"/>
</dbReference>
<reference evidence="2 3" key="1">
    <citation type="submission" date="2022-04" db="EMBL/GenBank/DDBJ databases">
        <title>Genome draft of Actinomadura sp. ATCC 31491.</title>
        <authorList>
            <person name="Shi X."/>
            <person name="Du Y."/>
        </authorList>
    </citation>
    <scope>NUCLEOTIDE SEQUENCE [LARGE SCALE GENOMIC DNA]</scope>
    <source>
        <strain evidence="2 3">ATCC 31491</strain>
    </source>
</reference>
<dbReference type="InterPro" id="IPR011008">
    <property type="entry name" value="Dimeric_a/b-barrel"/>
</dbReference>
<dbReference type="Proteomes" id="UP001317259">
    <property type="component" value="Unassembled WGS sequence"/>
</dbReference>
<dbReference type="InterPro" id="IPR007138">
    <property type="entry name" value="ABM_dom"/>
</dbReference>
<proteinExistence type="predicted"/>
<keyword evidence="2" id="KW-0560">Oxidoreductase</keyword>
<protein>
    <submittedName>
        <fullName evidence="2">Antibiotic biosynthesis monooxygenase</fullName>
    </submittedName>
</protein>
<dbReference type="RefSeq" id="WP_242383544.1">
    <property type="nucleotide sequence ID" value="NZ_JAKRKC020000002.1"/>
</dbReference>
<dbReference type="Gene3D" id="3.30.70.100">
    <property type="match status" value="1"/>
</dbReference>
<dbReference type="Pfam" id="PF03992">
    <property type="entry name" value="ABM"/>
    <property type="match status" value="1"/>
</dbReference>
<name>A0ABT0G3H5_9ACTN</name>
<sequence>MSFYVRARFDVRDERRPEFEEAVRALRAQAEEEPGTLAYRWFADGPGGYLVIEEYADAAAALAHNQRGAEPLARVAQCADLVFAEVYGSAGPELREWVESHPQVTAFPEVRPGG</sequence>
<keyword evidence="3" id="KW-1185">Reference proteome</keyword>
<evidence type="ECO:0000313" key="3">
    <source>
        <dbReference type="Proteomes" id="UP001317259"/>
    </source>
</evidence>
<feature type="domain" description="ABM" evidence="1">
    <location>
        <begin position="3"/>
        <end position="67"/>
    </location>
</feature>
<gene>
    <name evidence="2" type="ORF">MF672_035965</name>
</gene>
<organism evidence="2 3">
    <name type="scientific">Actinomadura luzonensis</name>
    <dbReference type="NCBI Taxonomy" id="2805427"/>
    <lineage>
        <taxon>Bacteria</taxon>
        <taxon>Bacillati</taxon>
        <taxon>Actinomycetota</taxon>
        <taxon>Actinomycetes</taxon>
        <taxon>Streptosporangiales</taxon>
        <taxon>Thermomonosporaceae</taxon>
        <taxon>Actinomadura</taxon>
    </lineage>
</organism>
<comment type="caution">
    <text evidence="2">The sequence shown here is derived from an EMBL/GenBank/DDBJ whole genome shotgun (WGS) entry which is preliminary data.</text>
</comment>
<evidence type="ECO:0000313" key="2">
    <source>
        <dbReference type="EMBL" id="MCK2219156.1"/>
    </source>
</evidence>
<accession>A0ABT0G3H5</accession>
<keyword evidence="2" id="KW-0503">Monooxygenase</keyword>
<dbReference type="SUPFAM" id="SSF54909">
    <property type="entry name" value="Dimeric alpha+beta barrel"/>
    <property type="match status" value="1"/>
</dbReference>
<dbReference type="GO" id="GO:0004497">
    <property type="term" value="F:monooxygenase activity"/>
    <property type="evidence" value="ECO:0007669"/>
    <property type="project" value="UniProtKB-KW"/>
</dbReference>